<keyword evidence="5" id="KW-0863">Zinc-finger</keyword>
<evidence type="ECO:0000259" key="11">
    <source>
        <dbReference type="Pfam" id="PF13878"/>
    </source>
</evidence>
<evidence type="ECO:0000313" key="13">
    <source>
        <dbReference type="EMBL" id="ONM16238.1"/>
    </source>
</evidence>
<dbReference type="EMBL" id="CM007648">
    <property type="protein sequence ID" value="ONM16238.1"/>
    <property type="molecule type" value="Genomic_DNA"/>
</dbReference>
<keyword evidence="7" id="KW-0539">Nucleus</keyword>
<evidence type="ECO:0000256" key="6">
    <source>
        <dbReference type="ARBA" id="ARBA00022833"/>
    </source>
</evidence>
<feature type="domain" description="N-acetyltransferase ESCO zinc-finger" evidence="11">
    <location>
        <begin position="87"/>
        <end position="125"/>
    </location>
</feature>
<dbReference type="GO" id="GO:0016746">
    <property type="term" value="F:acyltransferase activity"/>
    <property type="evidence" value="ECO:0007669"/>
    <property type="project" value="UniProtKB-KW"/>
</dbReference>
<dbReference type="Pfam" id="PF13878">
    <property type="entry name" value="zf-C2H2_3"/>
    <property type="match status" value="1"/>
</dbReference>
<gene>
    <name evidence="13" type="ORF">ZEAMMB73_Zm00001d003151</name>
</gene>
<dbReference type="InterPro" id="IPR028005">
    <property type="entry name" value="AcTrfase_ESCO_Znf_dom"/>
</dbReference>
<dbReference type="GO" id="GO:0005634">
    <property type="term" value="C:nucleus"/>
    <property type="evidence" value="ECO:0007669"/>
    <property type="project" value="UniProtKB-SubCell"/>
</dbReference>
<keyword evidence="6" id="KW-0862">Zinc</keyword>
<keyword evidence="9" id="KW-0012">Acyltransferase</keyword>
<organism evidence="13">
    <name type="scientific">Zea mays</name>
    <name type="common">Maize</name>
    <dbReference type="NCBI Taxonomy" id="4577"/>
    <lineage>
        <taxon>Eukaryota</taxon>
        <taxon>Viridiplantae</taxon>
        <taxon>Streptophyta</taxon>
        <taxon>Embryophyta</taxon>
        <taxon>Tracheophyta</taxon>
        <taxon>Spermatophyta</taxon>
        <taxon>Magnoliopsida</taxon>
        <taxon>Liliopsida</taxon>
        <taxon>Poales</taxon>
        <taxon>Poaceae</taxon>
        <taxon>PACMAD clade</taxon>
        <taxon>Panicoideae</taxon>
        <taxon>Andropogonodae</taxon>
        <taxon>Andropogoneae</taxon>
        <taxon>Tripsacinae</taxon>
        <taxon>Zea</taxon>
    </lineage>
</organism>
<protein>
    <submittedName>
        <fullName evidence="13">N-acetyltransferase ESCO1</fullName>
    </submittedName>
</protein>
<evidence type="ECO:0000256" key="1">
    <source>
        <dbReference type="ARBA" id="ARBA00004123"/>
    </source>
</evidence>
<evidence type="ECO:0000256" key="8">
    <source>
        <dbReference type="ARBA" id="ARBA00023306"/>
    </source>
</evidence>
<evidence type="ECO:0000259" key="12">
    <source>
        <dbReference type="Pfam" id="PF13880"/>
    </source>
</evidence>
<evidence type="ECO:0000256" key="4">
    <source>
        <dbReference type="ARBA" id="ARBA00022723"/>
    </source>
</evidence>
<keyword evidence="3 13" id="KW-0808">Transferase</keyword>
<accession>A0A1D6E713</accession>
<evidence type="ECO:0000256" key="5">
    <source>
        <dbReference type="ARBA" id="ARBA00022771"/>
    </source>
</evidence>
<proteinExistence type="inferred from homology"/>
<dbReference type="PANTHER" id="PTHR45884:SF2">
    <property type="entry name" value="N-ACETYLTRANSFERASE ECO"/>
    <property type="match status" value="1"/>
</dbReference>
<dbReference type="GO" id="GO:0008270">
    <property type="term" value="F:zinc ion binding"/>
    <property type="evidence" value="ECO:0007669"/>
    <property type="project" value="UniProtKB-KW"/>
</dbReference>
<feature type="region of interest" description="Disordered" evidence="10">
    <location>
        <begin position="199"/>
        <end position="222"/>
    </location>
</feature>
<dbReference type="PANTHER" id="PTHR45884">
    <property type="entry name" value="N-ACETYLTRANSFERASE ECO"/>
    <property type="match status" value="1"/>
</dbReference>
<feature type="region of interest" description="Disordered" evidence="10">
    <location>
        <begin position="1"/>
        <end position="21"/>
    </location>
</feature>
<comment type="subcellular location">
    <subcellularLocation>
        <location evidence="1">Nucleus</location>
    </subcellularLocation>
</comment>
<sequence length="336" mass="37053">MQPKISAFFERQETDPDPIRTRGADSLASVFVGDEAICGCLLICADWCSGDGEGNGQGNVGAATEAKRKANGCRLDGLVSKKRNYAQLHLELGQPDFVLHTCSVCGMMYARGNDEDEKVHRAYHKSYSEGVPFKWYGLCKLCDVKQIWQVREVITVVEKELGFGEGKLLHKLCKVYLYISAQRIVGCLVTEPIKTGHRVIPSSTEGSPNDLPVSSTERGKNGHTLEFGSISFKREIIRRHSRSVKNKEECQDPGAILCETEAVPALCGFRAIWVAPSCRRKRIASKLMDVARKTFCEGRTLGISQFAFSPPTSSGKGLACRYCKTSAFLVYKDGPV</sequence>
<evidence type="ECO:0000256" key="7">
    <source>
        <dbReference type="ARBA" id="ARBA00023242"/>
    </source>
</evidence>
<keyword evidence="4" id="KW-0479">Metal-binding</keyword>
<keyword evidence="8" id="KW-0131">Cell cycle</keyword>
<evidence type="ECO:0000256" key="3">
    <source>
        <dbReference type="ARBA" id="ARBA00022679"/>
    </source>
</evidence>
<evidence type="ECO:0000256" key="10">
    <source>
        <dbReference type="SAM" id="MobiDB-lite"/>
    </source>
</evidence>
<name>A0A1D6E713_MAIZE</name>
<evidence type="ECO:0000256" key="2">
    <source>
        <dbReference type="ARBA" id="ARBA00005816"/>
    </source>
</evidence>
<feature type="compositionally biased region" description="Polar residues" evidence="10">
    <location>
        <begin position="201"/>
        <end position="216"/>
    </location>
</feature>
<evidence type="ECO:0000256" key="9">
    <source>
        <dbReference type="ARBA" id="ARBA00023315"/>
    </source>
</evidence>
<dbReference type="Pfam" id="PF13880">
    <property type="entry name" value="Acetyltransf_13"/>
    <property type="match status" value="1"/>
</dbReference>
<dbReference type="AlphaFoldDB" id="A0A1D6E713"/>
<feature type="compositionally biased region" description="Basic and acidic residues" evidence="10">
    <location>
        <begin position="10"/>
        <end position="21"/>
    </location>
</feature>
<comment type="similarity">
    <text evidence="2">Belongs to the acetyltransferase family. ECO subfamily.</text>
</comment>
<reference evidence="13" key="1">
    <citation type="submission" date="2015-12" db="EMBL/GenBank/DDBJ databases">
        <title>Update maize B73 reference genome by single molecule sequencing technologies.</title>
        <authorList>
            <consortium name="Maize Genome Sequencing Project"/>
            <person name="Ware D."/>
        </authorList>
    </citation>
    <scope>NUCLEOTIDE SEQUENCE [LARGE SCALE GENOMIC DNA]</scope>
    <source>
        <tissue evidence="13">Seedling</tissue>
    </source>
</reference>
<dbReference type="InterPro" id="IPR028009">
    <property type="entry name" value="ESCO_Acetyltransf_dom"/>
</dbReference>
<feature type="domain" description="N-acetyltransferase ESCO acetyl-transferase" evidence="12">
    <location>
        <begin position="263"/>
        <end position="331"/>
    </location>
</feature>